<dbReference type="CDD" id="cd02869">
    <property type="entry name" value="PseudoU_synth_RluA_like"/>
    <property type="match status" value="1"/>
</dbReference>
<dbReference type="GO" id="GO:0120159">
    <property type="term" value="F:rRNA pseudouridine synthase activity"/>
    <property type="evidence" value="ECO:0007669"/>
    <property type="project" value="UniProtKB-ARBA"/>
</dbReference>
<dbReference type="PROSITE" id="PS50889">
    <property type="entry name" value="S4"/>
    <property type="match status" value="1"/>
</dbReference>
<comment type="catalytic activity">
    <reaction evidence="5">
        <text>a uridine in RNA = a pseudouridine in RNA</text>
        <dbReference type="Rhea" id="RHEA:48348"/>
        <dbReference type="Rhea" id="RHEA-COMP:12068"/>
        <dbReference type="Rhea" id="RHEA-COMP:12069"/>
        <dbReference type="ChEBI" id="CHEBI:65314"/>
        <dbReference type="ChEBI" id="CHEBI:65315"/>
    </reaction>
</comment>
<name>A0A1G1Y1M3_9BACT</name>
<dbReference type="InterPro" id="IPR006224">
    <property type="entry name" value="PsdUridine_synth_RluA-like_CS"/>
</dbReference>
<dbReference type="STRING" id="1797535.A2744_04470"/>
<reference evidence="7 8" key="1">
    <citation type="journal article" date="2016" name="Nat. Commun.">
        <title>Thousands of microbial genomes shed light on interconnected biogeochemical processes in an aquifer system.</title>
        <authorList>
            <person name="Anantharaman K."/>
            <person name="Brown C.T."/>
            <person name="Hug L.A."/>
            <person name="Sharon I."/>
            <person name="Castelle C.J."/>
            <person name="Probst A.J."/>
            <person name="Thomas B.C."/>
            <person name="Singh A."/>
            <person name="Wilkins M.J."/>
            <person name="Karaoz U."/>
            <person name="Brodie E.L."/>
            <person name="Williams K.H."/>
            <person name="Hubbard S.S."/>
            <person name="Banfield J.F."/>
        </authorList>
    </citation>
    <scope>NUCLEOTIDE SEQUENCE [LARGE SCALE GENOMIC DNA]</scope>
</reference>
<evidence type="ECO:0000256" key="2">
    <source>
        <dbReference type="ARBA" id="ARBA00023235"/>
    </source>
</evidence>
<comment type="similarity">
    <text evidence="1 5">Belongs to the pseudouridine synthase RluA family.</text>
</comment>
<dbReference type="PROSITE" id="PS01129">
    <property type="entry name" value="PSI_RLU"/>
    <property type="match status" value="1"/>
</dbReference>
<evidence type="ECO:0000256" key="4">
    <source>
        <dbReference type="PROSITE-ProRule" id="PRU00182"/>
    </source>
</evidence>
<dbReference type="EC" id="5.4.99.-" evidence="5"/>
<dbReference type="InterPro" id="IPR036986">
    <property type="entry name" value="S4_RNA-bd_sf"/>
</dbReference>
<dbReference type="EMBL" id="MHIE01000006">
    <property type="protein sequence ID" value="OGY46225.1"/>
    <property type="molecule type" value="Genomic_DNA"/>
</dbReference>
<dbReference type="PANTHER" id="PTHR21600">
    <property type="entry name" value="MITOCHONDRIAL RNA PSEUDOURIDINE SYNTHASE"/>
    <property type="match status" value="1"/>
</dbReference>
<dbReference type="CDD" id="cd00165">
    <property type="entry name" value="S4"/>
    <property type="match status" value="1"/>
</dbReference>
<keyword evidence="4" id="KW-0694">RNA-binding</keyword>
<dbReference type="InterPro" id="IPR020103">
    <property type="entry name" value="PsdUridine_synth_cat_dom_sf"/>
</dbReference>
<evidence type="ECO:0000256" key="1">
    <source>
        <dbReference type="ARBA" id="ARBA00010876"/>
    </source>
</evidence>
<dbReference type="InterPro" id="IPR006145">
    <property type="entry name" value="PsdUridine_synth_RsuA/RluA"/>
</dbReference>
<dbReference type="InterPro" id="IPR050188">
    <property type="entry name" value="RluA_PseudoU_synthase"/>
</dbReference>
<sequence length="324" mass="36960">MAQILKIKPAAQGQRLDKFLNEKIKSLSRSQIKKIIKAGLVLVNDKIVSPHYFLKTGDQIQVIKKSVVARPEITGQMTGQNLTPNIIFQDQDFLVIEKPSGLLVHPTARGEKETLVAWLAKKYPAIKSVGENQYRAGIIHRLDKDVSGVMVVAKTQTAFNHLKEQFKKRVVKKEYTAVVYGRVSQPKGEIDLPIGRNKDGQFVAHPKKGDEKFQASDKIAKTKYELIEYLKNYSLLKVNILTGRTHQIRVHLSALGHPVIGDQIYEPKKKIFHFLRRRIKVVAADRIMLHSTKIGFYDLKNQWQEFVSAWPKSMTDFINANKEQ</sequence>
<evidence type="ECO:0000313" key="7">
    <source>
        <dbReference type="EMBL" id="OGY46225.1"/>
    </source>
</evidence>
<dbReference type="Pfam" id="PF00849">
    <property type="entry name" value="PseudoU_synth_2"/>
    <property type="match status" value="1"/>
</dbReference>
<accession>A0A1G1Y1M3</accession>
<dbReference type="Gene3D" id="3.10.290.10">
    <property type="entry name" value="RNA-binding S4 domain"/>
    <property type="match status" value="1"/>
</dbReference>
<dbReference type="Gene3D" id="3.30.2350.10">
    <property type="entry name" value="Pseudouridine synthase"/>
    <property type="match status" value="1"/>
</dbReference>
<dbReference type="SMART" id="SM00363">
    <property type="entry name" value="S4"/>
    <property type="match status" value="1"/>
</dbReference>
<dbReference type="SUPFAM" id="SSF55174">
    <property type="entry name" value="Alpha-L RNA-binding motif"/>
    <property type="match status" value="1"/>
</dbReference>
<gene>
    <name evidence="7" type="ORF">A2744_04470</name>
</gene>
<comment type="function">
    <text evidence="5">Responsible for synthesis of pseudouridine from uracil.</text>
</comment>
<keyword evidence="2 5" id="KW-0413">Isomerase</keyword>
<dbReference type="SUPFAM" id="SSF55120">
    <property type="entry name" value="Pseudouridine synthase"/>
    <property type="match status" value="1"/>
</dbReference>
<feature type="domain" description="RNA-binding S4" evidence="6">
    <location>
        <begin position="14"/>
        <end position="73"/>
    </location>
</feature>
<dbReference type="Pfam" id="PF01479">
    <property type="entry name" value="S4"/>
    <property type="match status" value="1"/>
</dbReference>
<organism evidence="7 8">
    <name type="scientific">Candidatus Buchananbacteria bacterium RIFCSPHIGHO2_01_FULL_44_11</name>
    <dbReference type="NCBI Taxonomy" id="1797535"/>
    <lineage>
        <taxon>Bacteria</taxon>
        <taxon>Candidatus Buchananiibacteriota</taxon>
    </lineage>
</organism>
<dbReference type="Proteomes" id="UP000178240">
    <property type="component" value="Unassembled WGS sequence"/>
</dbReference>
<evidence type="ECO:0000256" key="5">
    <source>
        <dbReference type="RuleBase" id="RU362028"/>
    </source>
</evidence>
<dbReference type="InterPro" id="IPR006225">
    <property type="entry name" value="PsdUridine_synth_RluC/D"/>
</dbReference>
<proteinExistence type="inferred from homology"/>
<evidence type="ECO:0000256" key="3">
    <source>
        <dbReference type="PIRSR" id="PIRSR606225-1"/>
    </source>
</evidence>
<dbReference type="GO" id="GO:0000455">
    <property type="term" value="P:enzyme-directed rRNA pseudouridine synthesis"/>
    <property type="evidence" value="ECO:0007669"/>
    <property type="project" value="TreeGrafter"/>
</dbReference>
<dbReference type="GO" id="GO:0003723">
    <property type="term" value="F:RNA binding"/>
    <property type="evidence" value="ECO:0007669"/>
    <property type="project" value="UniProtKB-KW"/>
</dbReference>
<dbReference type="PANTHER" id="PTHR21600:SF44">
    <property type="entry name" value="RIBOSOMAL LARGE SUBUNIT PSEUDOURIDINE SYNTHASE D"/>
    <property type="match status" value="1"/>
</dbReference>
<evidence type="ECO:0000259" key="6">
    <source>
        <dbReference type="SMART" id="SM00363"/>
    </source>
</evidence>
<protein>
    <recommendedName>
        <fullName evidence="5">Pseudouridine synthase</fullName>
        <ecNumber evidence="5">5.4.99.-</ecNumber>
    </recommendedName>
</protein>
<feature type="active site" evidence="3">
    <location>
        <position position="143"/>
    </location>
</feature>
<dbReference type="AlphaFoldDB" id="A0A1G1Y1M3"/>
<dbReference type="NCBIfam" id="TIGR00005">
    <property type="entry name" value="rluA_subfam"/>
    <property type="match status" value="1"/>
</dbReference>
<evidence type="ECO:0000313" key="8">
    <source>
        <dbReference type="Proteomes" id="UP000178240"/>
    </source>
</evidence>
<comment type="caution">
    <text evidence="7">The sequence shown here is derived from an EMBL/GenBank/DDBJ whole genome shotgun (WGS) entry which is preliminary data.</text>
</comment>
<dbReference type="InterPro" id="IPR002942">
    <property type="entry name" value="S4_RNA-bd"/>
</dbReference>